<feature type="transmembrane region" description="Helical" evidence="2">
    <location>
        <begin position="194"/>
        <end position="216"/>
    </location>
</feature>
<sequence length="730" mass="78946">MPSAPKRSSHDPGSSAAGSVTGAAVASGVTSADDGAHPRTGPAAPRDARPADAAARVARYSGFRPEVQGLRAVAVLLVVIYHVFMSRVSGGVDIFLLISAFFMTLSFVRRIEGGRPLGLGRYWLHTFKRLLPLATLTILLTFAALWAFFPATQIAQFRSQGVASVLYMENWALAAEQVDYYAADHSTASPFQHFWSLSVQGQVFLVWPLIFALAWWWRRRTARSCVPVLAGCFGLVFATSLAFSVVTTASRQEFAYFDTRTRLWEFALGSLLALVLPYVRVGRVAGVLLGWLGFVSMISVGVLVDVQGAFPGWIALWPLLSAAAIIVAGQSGSPIGFDRFLSWGPIVRLGDAAYALYLVHWPLLITYLVIRDRPDAGAVAGTALVLASIGLALVLTRWFEEPLKRWSWPEARSWRAGLVIAVCVGLVTGIAGTWERAELQRNQRLGENASANNPGAVALLPGYEFHGDPTAPALPRPEELPHSAADLGGGCPEDVDLPEQFRQFCREPVATEDPARTVVVIGNSHMQHWVPALEPLARANGWRVLAYIQHGCSYTVAAELEDAEACATWFEGSDEMLAAADPNLVFVQGTFSEPDGETWKPGLETRVRALVADGIQVVGIRDTPRFHDAPAECAALRGLESPECEIVHPMLDTPDPQRHLGSELEGFAPVDMTDVVCPDGACRPAVGNVIVYFDDDHLTGMYAASASHSFAQRVSDALQQDGITGIALPE</sequence>
<feature type="transmembrane region" description="Helical" evidence="2">
    <location>
        <begin position="91"/>
        <end position="109"/>
    </location>
</feature>
<evidence type="ECO:0000313" key="5">
    <source>
        <dbReference type="EMBL" id="NDO77724.1"/>
    </source>
</evidence>
<name>A0A6N9QXQ9_9MICC</name>
<dbReference type="PANTHER" id="PTHR23028:SF53">
    <property type="entry name" value="ACYL_TRANSF_3 DOMAIN-CONTAINING PROTEIN"/>
    <property type="match status" value="1"/>
</dbReference>
<feature type="transmembrane region" description="Helical" evidence="2">
    <location>
        <begin position="310"/>
        <end position="328"/>
    </location>
</feature>
<dbReference type="Pfam" id="PF01757">
    <property type="entry name" value="Acyl_transf_3"/>
    <property type="match status" value="1"/>
</dbReference>
<feature type="transmembrane region" description="Helical" evidence="2">
    <location>
        <begin position="349"/>
        <end position="370"/>
    </location>
</feature>
<reference evidence="5 6" key="1">
    <citation type="submission" date="2019-11" db="EMBL/GenBank/DDBJ databases">
        <title>Draft genome sequence of Kocuria indica DP-K7, a methyl red degrading Actinobacterium.</title>
        <authorList>
            <person name="Kumaran S."/>
            <person name="Tischler D."/>
            <person name="Ngo A.C.R."/>
            <person name="Schultes F."/>
        </authorList>
    </citation>
    <scope>NUCLEOTIDE SEQUENCE [LARGE SCALE GENOMIC DNA]</scope>
    <source>
        <strain evidence="5 6">DP-K7</strain>
    </source>
</reference>
<protein>
    <submittedName>
        <fullName evidence="5">Acyltransferase family protein</fullName>
    </submittedName>
</protein>
<dbReference type="EMBL" id="WMHZ01000006">
    <property type="protein sequence ID" value="NDO77724.1"/>
    <property type="molecule type" value="Genomic_DNA"/>
</dbReference>
<dbReference type="PANTHER" id="PTHR23028">
    <property type="entry name" value="ACETYLTRANSFERASE"/>
    <property type="match status" value="1"/>
</dbReference>
<dbReference type="Proteomes" id="UP000471026">
    <property type="component" value="Unassembled WGS sequence"/>
</dbReference>
<feature type="compositionally biased region" description="Low complexity" evidence="1">
    <location>
        <begin position="13"/>
        <end position="32"/>
    </location>
</feature>
<dbReference type="Pfam" id="PF19040">
    <property type="entry name" value="SGNH"/>
    <property type="match status" value="1"/>
</dbReference>
<feature type="domain" description="SGNH" evidence="4">
    <location>
        <begin position="511"/>
        <end position="711"/>
    </location>
</feature>
<keyword evidence="2" id="KW-0472">Membrane</keyword>
<feature type="region of interest" description="Disordered" evidence="1">
    <location>
        <begin position="1"/>
        <end position="50"/>
    </location>
</feature>
<dbReference type="InterPro" id="IPR050879">
    <property type="entry name" value="Acyltransferase_3"/>
</dbReference>
<feature type="transmembrane region" description="Helical" evidence="2">
    <location>
        <begin position="416"/>
        <end position="434"/>
    </location>
</feature>
<dbReference type="InterPro" id="IPR002656">
    <property type="entry name" value="Acyl_transf_3_dom"/>
</dbReference>
<keyword evidence="2" id="KW-1133">Transmembrane helix</keyword>
<keyword evidence="5" id="KW-0808">Transferase</keyword>
<feature type="transmembrane region" description="Helical" evidence="2">
    <location>
        <begin position="69"/>
        <end position="85"/>
    </location>
</feature>
<feature type="transmembrane region" description="Helical" evidence="2">
    <location>
        <begin position="228"/>
        <end position="249"/>
    </location>
</feature>
<evidence type="ECO:0000313" key="6">
    <source>
        <dbReference type="Proteomes" id="UP000471026"/>
    </source>
</evidence>
<feature type="transmembrane region" description="Helical" evidence="2">
    <location>
        <begin position="376"/>
        <end position="395"/>
    </location>
</feature>
<proteinExistence type="predicted"/>
<dbReference type="AlphaFoldDB" id="A0A6N9QXQ9"/>
<comment type="caution">
    <text evidence="5">The sequence shown here is derived from an EMBL/GenBank/DDBJ whole genome shotgun (WGS) entry which is preliminary data.</text>
</comment>
<dbReference type="GO" id="GO:0016747">
    <property type="term" value="F:acyltransferase activity, transferring groups other than amino-acyl groups"/>
    <property type="evidence" value="ECO:0007669"/>
    <property type="project" value="InterPro"/>
</dbReference>
<accession>A0A6N9QXQ9</accession>
<dbReference type="RefSeq" id="WP_162229147.1">
    <property type="nucleotide sequence ID" value="NZ_WMHZ01000006.1"/>
</dbReference>
<feature type="domain" description="Acyltransferase 3" evidence="3">
    <location>
        <begin position="66"/>
        <end position="396"/>
    </location>
</feature>
<keyword evidence="2" id="KW-0812">Transmembrane</keyword>
<evidence type="ECO:0000259" key="3">
    <source>
        <dbReference type="Pfam" id="PF01757"/>
    </source>
</evidence>
<dbReference type="GO" id="GO:0016020">
    <property type="term" value="C:membrane"/>
    <property type="evidence" value="ECO:0007669"/>
    <property type="project" value="TreeGrafter"/>
</dbReference>
<evidence type="ECO:0000256" key="2">
    <source>
        <dbReference type="SAM" id="Phobius"/>
    </source>
</evidence>
<evidence type="ECO:0000256" key="1">
    <source>
        <dbReference type="SAM" id="MobiDB-lite"/>
    </source>
</evidence>
<gene>
    <name evidence="5" type="ORF">GKZ75_05625</name>
</gene>
<feature type="transmembrane region" description="Helical" evidence="2">
    <location>
        <begin position="130"/>
        <end position="149"/>
    </location>
</feature>
<keyword evidence="5" id="KW-0012">Acyltransferase</keyword>
<dbReference type="GO" id="GO:0009103">
    <property type="term" value="P:lipopolysaccharide biosynthetic process"/>
    <property type="evidence" value="ECO:0007669"/>
    <property type="project" value="TreeGrafter"/>
</dbReference>
<feature type="transmembrane region" description="Helical" evidence="2">
    <location>
        <begin position="286"/>
        <end position="304"/>
    </location>
</feature>
<evidence type="ECO:0000259" key="4">
    <source>
        <dbReference type="Pfam" id="PF19040"/>
    </source>
</evidence>
<organism evidence="5 6">
    <name type="scientific">Kocuria marina subsp. indica</name>
    <dbReference type="NCBI Taxonomy" id="1049583"/>
    <lineage>
        <taxon>Bacteria</taxon>
        <taxon>Bacillati</taxon>
        <taxon>Actinomycetota</taxon>
        <taxon>Actinomycetes</taxon>
        <taxon>Micrococcales</taxon>
        <taxon>Micrococcaceae</taxon>
        <taxon>Kocuria</taxon>
    </lineage>
</organism>
<dbReference type="InterPro" id="IPR043968">
    <property type="entry name" value="SGNH"/>
</dbReference>